<dbReference type="EMBL" id="JACEIO010000010">
    <property type="protein sequence ID" value="MBA4536703.1"/>
    <property type="molecule type" value="Genomic_DNA"/>
</dbReference>
<protein>
    <submittedName>
        <fullName evidence="3">Uncharacterized protein</fullName>
    </submittedName>
</protein>
<evidence type="ECO:0000313" key="3">
    <source>
        <dbReference type="EMBL" id="NEY81071.1"/>
    </source>
</evidence>
<reference evidence="3 4" key="1">
    <citation type="submission" date="2020-02" db="EMBL/GenBank/DDBJ databases">
        <title>Bacillus aquiflavi sp. nov., isolated from yellow water of strong flavor Chinese baijiu in Yibin region of China.</title>
        <authorList>
            <person name="Xie J."/>
        </authorList>
    </citation>
    <scope>NUCLEOTIDE SEQUENCE [LARGE SCALE GENOMIC DNA]</scope>
    <source>
        <strain evidence="3 4">3H-10</strain>
    </source>
</reference>
<dbReference type="Proteomes" id="UP000570010">
    <property type="component" value="Unassembled WGS sequence"/>
</dbReference>
<feature type="transmembrane region" description="Helical" evidence="1">
    <location>
        <begin position="82"/>
        <end position="103"/>
    </location>
</feature>
<name>A0A6B3VZN4_9BACI</name>
<evidence type="ECO:0000313" key="4">
    <source>
        <dbReference type="Proteomes" id="UP000472971"/>
    </source>
</evidence>
<keyword evidence="1" id="KW-0812">Transmembrane</keyword>
<keyword evidence="1" id="KW-0472">Membrane</keyword>
<sequence>MRKVMKLELFCLFLQAFIFIFLILHDWVPLGDLNDVQAVQSVNTTSELLFLTALNSVPFAIAFFLCCYYAGKVYPFLMKLFLIIYFPALLSVSCRHGGFPTFLELQQKRSNDMKNCLARHMLFYQK</sequence>
<dbReference type="RefSeq" id="WP_163241134.1">
    <property type="nucleotide sequence ID" value="NZ_CP082780.1"/>
</dbReference>
<dbReference type="EMBL" id="JAAIWN010000010">
    <property type="protein sequence ID" value="NEY81071.1"/>
    <property type="molecule type" value="Genomic_DNA"/>
</dbReference>
<feature type="transmembrane region" description="Helical" evidence="1">
    <location>
        <begin position="48"/>
        <end position="70"/>
    </location>
</feature>
<accession>A0A6B3VZN4</accession>
<organism evidence="3 4">
    <name type="scientific">Bacillus aquiflavi</name>
    <dbReference type="NCBI Taxonomy" id="2672567"/>
    <lineage>
        <taxon>Bacteria</taxon>
        <taxon>Bacillati</taxon>
        <taxon>Bacillota</taxon>
        <taxon>Bacilli</taxon>
        <taxon>Bacillales</taxon>
        <taxon>Bacillaceae</taxon>
        <taxon>Bacillus</taxon>
    </lineage>
</organism>
<evidence type="ECO:0000313" key="5">
    <source>
        <dbReference type="Proteomes" id="UP000570010"/>
    </source>
</evidence>
<keyword evidence="1" id="KW-1133">Transmembrane helix</keyword>
<evidence type="ECO:0000313" key="2">
    <source>
        <dbReference type="EMBL" id="MBA4536703.1"/>
    </source>
</evidence>
<feature type="transmembrane region" description="Helical" evidence="1">
    <location>
        <begin position="7"/>
        <end position="28"/>
    </location>
</feature>
<evidence type="ECO:0000256" key="1">
    <source>
        <dbReference type="SAM" id="Phobius"/>
    </source>
</evidence>
<reference evidence="2 5" key="2">
    <citation type="submission" date="2020-07" db="EMBL/GenBank/DDBJ databases">
        <authorList>
            <person name="Feng H."/>
        </authorList>
    </citation>
    <scope>NUCLEOTIDE SEQUENCE [LARGE SCALE GENOMIC DNA]</scope>
    <source>
        <strain evidence="2">S-12</strain>
        <strain evidence="5">s-12</strain>
    </source>
</reference>
<gene>
    <name evidence="3" type="ORF">G4D64_05945</name>
    <name evidence="2" type="ORF">H1Z61_05975</name>
</gene>
<dbReference type="Proteomes" id="UP000472971">
    <property type="component" value="Unassembled WGS sequence"/>
</dbReference>
<dbReference type="AlphaFoldDB" id="A0A6B3VZN4"/>
<keyword evidence="4" id="KW-1185">Reference proteome</keyword>
<proteinExistence type="predicted"/>
<comment type="caution">
    <text evidence="3">The sequence shown here is derived from an EMBL/GenBank/DDBJ whole genome shotgun (WGS) entry which is preliminary data.</text>
</comment>